<dbReference type="EMBL" id="CABPSK010000001">
    <property type="protein sequence ID" value="VVD84025.1"/>
    <property type="molecule type" value="Genomic_DNA"/>
</dbReference>
<gene>
    <name evidence="3" type="primary">acoC_2</name>
    <name evidence="3" type="ORF">PPN31114_01292</name>
</gene>
<keyword evidence="4" id="KW-1185">Reference proteome</keyword>
<sequence length="354" mass="37742">MIAIHSPPDIMLIAYLLACLACLSIAFAVVVLVLVRFTKRVAQRAEAAVPPDGEFLEIDGERLHYVDFGHGPAVVFVHGLCGQLRNFAYLPLAEMARTYRVVLIDRPGSGYSTRSPDRDGNIAAQAAAVAKLMTVLALERPLVVGHSLGGAVALTLALNHSAQVGALALIAPLTQPVSEPPKAFRALAVRSAWWRRWIGRTLAVPVGMMTGRTTLTYVFGPEPAPKDFLIRGGGVLGFRPGNFYAASVDMLAAERDMPGIAARYGSLGVPVDVLYGRGDRILDYRVHGEGLPRGYAAARLTLVDGGHMLPVTQPEATMHWLQAVAARTHGTHGEMRAPDAASMTVSTLAANDAA</sequence>
<keyword evidence="1" id="KW-1133">Transmembrane helix</keyword>
<organism evidence="3 4">
    <name type="scientific">Pandoraea pneumonica</name>
    <dbReference type="NCBI Taxonomy" id="2508299"/>
    <lineage>
        <taxon>Bacteria</taxon>
        <taxon>Pseudomonadati</taxon>
        <taxon>Pseudomonadota</taxon>
        <taxon>Betaproteobacteria</taxon>
        <taxon>Burkholderiales</taxon>
        <taxon>Burkholderiaceae</taxon>
        <taxon>Pandoraea</taxon>
    </lineage>
</organism>
<dbReference type="InterPro" id="IPR000073">
    <property type="entry name" value="AB_hydrolase_1"/>
</dbReference>
<dbReference type="GO" id="GO:0004742">
    <property type="term" value="F:dihydrolipoyllysine-residue acetyltransferase activity"/>
    <property type="evidence" value="ECO:0007669"/>
    <property type="project" value="UniProtKB-EC"/>
</dbReference>
<dbReference type="AlphaFoldDB" id="A0A5E4T7Z7"/>
<dbReference type="GeneID" id="300403347"/>
<keyword evidence="1" id="KW-0812">Transmembrane</keyword>
<dbReference type="PANTHER" id="PTHR43433">
    <property type="entry name" value="HYDROLASE, ALPHA/BETA FOLD FAMILY PROTEIN"/>
    <property type="match status" value="1"/>
</dbReference>
<dbReference type="Pfam" id="PF00561">
    <property type="entry name" value="Abhydrolase_1"/>
    <property type="match status" value="1"/>
</dbReference>
<keyword evidence="3" id="KW-0012">Acyltransferase</keyword>
<keyword evidence="3" id="KW-0808">Transferase</keyword>
<evidence type="ECO:0000256" key="1">
    <source>
        <dbReference type="SAM" id="Phobius"/>
    </source>
</evidence>
<name>A0A5E4T7Z7_9BURK</name>
<dbReference type="Proteomes" id="UP000366945">
    <property type="component" value="Unassembled WGS sequence"/>
</dbReference>
<proteinExistence type="predicted"/>
<dbReference type="PANTHER" id="PTHR43433:SF5">
    <property type="entry name" value="AB HYDROLASE-1 DOMAIN-CONTAINING PROTEIN"/>
    <property type="match status" value="1"/>
</dbReference>
<dbReference type="InterPro" id="IPR050471">
    <property type="entry name" value="AB_hydrolase"/>
</dbReference>
<keyword evidence="1" id="KW-0472">Membrane</keyword>
<dbReference type="PRINTS" id="PR00111">
    <property type="entry name" value="ABHYDROLASE"/>
</dbReference>
<evidence type="ECO:0000259" key="2">
    <source>
        <dbReference type="Pfam" id="PF00561"/>
    </source>
</evidence>
<dbReference type="RefSeq" id="WP_246182417.1">
    <property type="nucleotide sequence ID" value="NZ_CABPSK010000001.1"/>
</dbReference>
<dbReference type="SUPFAM" id="SSF53474">
    <property type="entry name" value="alpha/beta-Hydrolases"/>
    <property type="match status" value="1"/>
</dbReference>
<evidence type="ECO:0000313" key="3">
    <source>
        <dbReference type="EMBL" id="VVD84025.1"/>
    </source>
</evidence>
<reference evidence="3 4" key="1">
    <citation type="submission" date="2019-08" db="EMBL/GenBank/DDBJ databases">
        <authorList>
            <person name="Peeters C."/>
        </authorList>
    </citation>
    <scope>NUCLEOTIDE SEQUENCE [LARGE SCALE GENOMIC DNA]</scope>
    <source>
        <strain evidence="3 4">LMG 31114</strain>
    </source>
</reference>
<evidence type="ECO:0000313" key="4">
    <source>
        <dbReference type="Proteomes" id="UP000366945"/>
    </source>
</evidence>
<accession>A0A5E4T7Z7</accession>
<feature type="domain" description="AB hydrolase-1" evidence="2">
    <location>
        <begin position="72"/>
        <end position="310"/>
    </location>
</feature>
<protein>
    <submittedName>
        <fullName evidence="3">Dihydrolipoyllysine-residue acetyltransferase component of acetoin cleaving system</fullName>
        <ecNumber evidence="3">2.3.1.12</ecNumber>
    </submittedName>
</protein>
<dbReference type="Gene3D" id="3.40.50.1820">
    <property type="entry name" value="alpha/beta hydrolase"/>
    <property type="match status" value="1"/>
</dbReference>
<dbReference type="EC" id="2.3.1.12" evidence="3"/>
<feature type="transmembrane region" description="Helical" evidence="1">
    <location>
        <begin position="12"/>
        <end position="35"/>
    </location>
</feature>
<dbReference type="InterPro" id="IPR029058">
    <property type="entry name" value="AB_hydrolase_fold"/>
</dbReference>